<dbReference type="InterPro" id="IPR003661">
    <property type="entry name" value="HisK_dim/P_dom"/>
</dbReference>
<sequence length="689" mass="75052">MKAPDFNRCPALVFTPIGRDAVVATALLKEAGALALVCRDFEHFVAMLDEGICCAIVTDEGLRDADLKPLGNWVSAQPTWSDFPFIILTQRRGAPDQDPELSRLAATLGNATFIERPFHPRTFVSAVGTALRGRARQFEARLRIDELRESEARLHTALTAGKLGSWELDLSTFALVVSPACRAIFGHASGAPFTYSDLLAGISRDDRPRMTDAIDCSLATGCDFALELCTLWPDGTVHWADMRARLVRDGTRKTARLVGVISDITMRKAAEDSLQQANDMLEARVAQRTAELERSHRLVLDEMRQRERAEDLLRQVQKMEMIGQLTGGVAHDFNNLLMAIMANLELLRKQPQDAIRATRLIDGALRGAQRGAALTQRLLAFARQQDLKVEPTHLPTVVRGMTDLLERSIGPRVALELKLPEGIPLTLADGNQVELAILNLVVNARDAMPEGGTLSIAVDDVQTWGDNGLPAGEYVRIIVADTGKGMDADTLAKATEPFFTTKELGKGTGLGLSMIHGLALQLNGALRLESEAGRGTRVELWLPVTSQRVTTPDLQHDAQPEGSVIDPIQASILLVDDDALIATSTAYLLQDMGHEVIEADSGAAALEILKAGRRIDLLLTDYSMPRMTGLELALAARELRPTLPVILATGYAELPQGADVGIQRLRKPYQQHQLVAEIAKALTKARAFG</sequence>
<evidence type="ECO:0000256" key="3">
    <source>
        <dbReference type="ARBA" id="ARBA00022553"/>
    </source>
</evidence>
<evidence type="ECO:0000313" key="8">
    <source>
        <dbReference type="EMBL" id="MEM5425965.1"/>
    </source>
</evidence>
<dbReference type="InterPro" id="IPR004358">
    <property type="entry name" value="Sig_transdc_His_kin-like_C"/>
</dbReference>
<dbReference type="InterPro" id="IPR036097">
    <property type="entry name" value="HisK_dim/P_sf"/>
</dbReference>
<dbReference type="Gene3D" id="3.30.565.10">
    <property type="entry name" value="Histidine kinase-like ATPase, C-terminal domain"/>
    <property type="match status" value="1"/>
</dbReference>
<dbReference type="InterPro" id="IPR001789">
    <property type="entry name" value="Sig_transdc_resp-reg_receiver"/>
</dbReference>
<comment type="catalytic activity">
    <reaction evidence="1">
        <text>ATP + protein L-histidine = ADP + protein N-phospho-L-histidine.</text>
        <dbReference type="EC" id="2.7.13.3"/>
    </reaction>
</comment>
<evidence type="ECO:0000259" key="5">
    <source>
        <dbReference type="PROSITE" id="PS50109"/>
    </source>
</evidence>
<dbReference type="Pfam" id="PF08447">
    <property type="entry name" value="PAS_3"/>
    <property type="match status" value="1"/>
</dbReference>
<feature type="domain" description="Response regulatory" evidence="6">
    <location>
        <begin position="571"/>
        <end position="682"/>
    </location>
</feature>
<dbReference type="Gene3D" id="3.40.50.2300">
    <property type="match status" value="1"/>
</dbReference>
<organism evidence="8 9">
    <name type="scientific">Paraburkholderia ferrariae</name>
    <dbReference type="NCBI Taxonomy" id="386056"/>
    <lineage>
        <taxon>Bacteria</taxon>
        <taxon>Pseudomonadati</taxon>
        <taxon>Pseudomonadota</taxon>
        <taxon>Betaproteobacteria</taxon>
        <taxon>Burkholderiales</taxon>
        <taxon>Burkholderiaceae</taxon>
        <taxon>Paraburkholderia</taxon>
    </lineage>
</organism>
<dbReference type="SUPFAM" id="SSF55785">
    <property type="entry name" value="PYP-like sensor domain (PAS domain)"/>
    <property type="match status" value="1"/>
</dbReference>
<dbReference type="InterPro" id="IPR035965">
    <property type="entry name" value="PAS-like_dom_sf"/>
</dbReference>
<evidence type="ECO:0000259" key="7">
    <source>
        <dbReference type="PROSITE" id="PS50113"/>
    </source>
</evidence>
<accession>A0ABU9S0W4</accession>
<dbReference type="PANTHER" id="PTHR43065:SF42">
    <property type="entry name" value="TWO-COMPONENT SENSOR PPRA"/>
    <property type="match status" value="1"/>
</dbReference>
<dbReference type="PROSITE" id="PS50113">
    <property type="entry name" value="PAC"/>
    <property type="match status" value="1"/>
</dbReference>
<dbReference type="InterPro" id="IPR000700">
    <property type="entry name" value="PAS-assoc_C"/>
</dbReference>
<dbReference type="SUPFAM" id="SSF47384">
    <property type="entry name" value="Homodimeric domain of signal transducing histidine kinase"/>
    <property type="match status" value="1"/>
</dbReference>
<dbReference type="PROSITE" id="PS50110">
    <property type="entry name" value="RESPONSE_REGULATORY"/>
    <property type="match status" value="1"/>
</dbReference>
<dbReference type="InterPro" id="IPR003594">
    <property type="entry name" value="HATPase_dom"/>
</dbReference>
<keyword evidence="3 4" id="KW-0597">Phosphoprotein</keyword>
<name>A0ABU9S0W4_9BURK</name>
<dbReference type="InterPro" id="IPR000014">
    <property type="entry name" value="PAS"/>
</dbReference>
<dbReference type="SMART" id="SM00388">
    <property type="entry name" value="HisKA"/>
    <property type="match status" value="1"/>
</dbReference>
<feature type="domain" description="Histidine kinase" evidence="5">
    <location>
        <begin position="328"/>
        <end position="546"/>
    </location>
</feature>
<dbReference type="Gene3D" id="3.30.450.20">
    <property type="entry name" value="PAS domain"/>
    <property type="match status" value="1"/>
</dbReference>
<dbReference type="SUPFAM" id="SSF52172">
    <property type="entry name" value="CheY-like"/>
    <property type="match status" value="2"/>
</dbReference>
<reference evidence="8 9" key="1">
    <citation type="submission" date="2024-01" db="EMBL/GenBank/DDBJ databases">
        <title>The diversity of rhizobia nodulating Mimosa spp. in eleven states of Brazil covering several biomes is determined by host plant, location, and edaphic factors.</title>
        <authorList>
            <person name="Rouws L."/>
            <person name="Barauna A."/>
            <person name="Beukes C."/>
            <person name="De Faria S.M."/>
            <person name="Gross E."/>
            <person name="Dos Reis Junior F.B."/>
            <person name="Simon M."/>
            <person name="Maluk M."/>
            <person name="Odee D.W."/>
            <person name="Kenicer G."/>
            <person name="Young J.P.W."/>
            <person name="Reis V.M."/>
            <person name="Zilli J."/>
            <person name="James E.K."/>
        </authorList>
    </citation>
    <scope>NUCLEOTIDE SEQUENCE [LARGE SCALE GENOMIC DNA]</scope>
    <source>
        <strain evidence="8 9">JPY167</strain>
    </source>
</reference>
<gene>
    <name evidence="8" type="ORF">VSR73_33550</name>
</gene>
<dbReference type="Pfam" id="PF00072">
    <property type="entry name" value="Response_reg"/>
    <property type="match status" value="1"/>
</dbReference>
<dbReference type="InterPro" id="IPR011006">
    <property type="entry name" value="CheY-like_superfamily"/>
</dbReference>
<evidence type="ECO:0000259" key="6">
    <source>
        <dbReference type="PROSITE" id="PS50110"/>
    </source>
</evidence>
<dbReference type="InterPro" id="IPR005467">
    <property type="entry name" value="His_kinase_dom"/>
</dbReference>
<dbReference type="PROSITE" id="PS50109">
    <property type="entry name" value="HIS_KIN"/>
    <property type="match status" value="1"/>
</dbReference>
<dbReference type="Proteomes" id="UP001489897">
    <property type="component" value="Unassembled WGS sequence"/>
</dbReference>
<keyword evidence="8" id="KW-0067">ATP-binding</keyword>
<dbReference type="GO" id="GO:0005524">
    <property type="term" value="F:ATP binding"/>
    <property type="evidence" value="ECO:0007669"/>
    <property type="project" value="UniProtKB-KW"/>
</dbReference>
<proteinExistence type="predicted"/>
<dbReference type="CDD" id="cd00130">
    <property type="entry name" value="PAS"/>
    <property type="match status" value="1"/>
</dbReference>
<dbReference type="Gene3D" id="1.10.287.130">
    <property type="match status" value="1"/>
</dbReference>
<dbReference type="PANTHER" id="PTHR43065">
    <property type="entry name" value="SENSOR HISTIDINE KINASE"/>
    <property type="match status" value="1"/>
</dbReference>
<protein>
    <recommendedName>
        <fullName evidence="2">histidine kinase</fullName>
        <ecNumber evidence="2">2.7.13.3</ecNumber>
    </recommendedName>
</protein>
<dbReference type="NCBIfam" id="TIGR00229">
    <property type="entry name" value="sensory_box"/>
    <property type="match status" value="1"/>
</dbReference>
<dbReference type="InterPro" id="IPR013655">
    <property type="entry name" value="PAS_fold_3"/>
</dbReference>
<dbReference type="Pfam" id="PF02518">
    <property type="entry name" value="HATPase_c"/>
    <property type="match status" value="1"/>
</dbReference>
<evidence type="ECO:0000256" key="4">
    <source>
        <dbReference type="PROSITE-ProRule" id="PRU00169"/>
    </source>
</evidence>
<dbReference type="SMART" id="SM00387">
    <property type="entry name" value="HATPase_c"/>
    <property type="match status" value="1"/>
</dbReference>
<dbReference type="SMART" id="SM00448">
    <property type="entry name" value="REC"/>
    <property type="match status" value="1"/>
</dbReference>
<dbReference type="Gene3D" id="2.10.70.100">
    <property type="match status" value="1"/>
</dbReference>
<dbReference type="CDD" id="cd00082">
    <property type="entry name" value="HisKA"/>
    <property type="match status" value="1"/>
</dbReference>
<dbReference type="InterPro" id="IPR036890">
    <property type="entry name" value="HATPase_C_sf"/>
</dbReference>
<dbReference type="RefSeq" id="WP_342949765.1">
    <property type="nucleotide sequence ID" value="NZ_JAYMRV010000013.1"/>
</dbReference>
<dbReference type="Pfam" id="PF00512">
    <property type="entry name" value="HisKA"/>
    <property type="match status" value="1"/>
</dbReference>
<evidence type="ECO:0000313" key="9">
    <source>
        <dbReference type="Proteomes" id="UP001489897"/>
    </source>
</evidence>
<dbReference type="SUPFAM" id="SSF55874">
    <property type="entry name" value="ATPase domain of HSP90 chaperone/DNA topoisomerase II/histidine kinase"/>
    <property type="match status" value="1"/>
</dbReference>
<dbReference type="EC" id="2.7.13.3" evidence="2"/>
<feature type="domain" description="PAC" evidence="7">
    <location>
        <begin position="224"/>
        <end position="276"/>
    </location>
</feature>
<keyword evidence="9" id="KW-1185">Reference proteome</keyword>
<evidence type="ECO:0000256" key="1">
    <source>
        <dbReference type="ARBA" id="ARBA00000085"/>
    </source>
</evidence>
<comment type="caution">
    <text evidence="8">The sequence shown here is derived from an EMBL/GenBank/DDBJ whole genome shotgun (WGS) entry which is preliminary data.</text>
</comment>
<dbReference type="EMBL" id="JAYMRV010000013">
    <property type="protein sequence ID" value="MEM5425965.1"/>
    <property type="molecule type" value="Genomic_DNA"/>
</dbReference>
<keyword evidence="8" id="KW-0547">Nucleotide-binding</keyword>
<dbReference type="PRINTS" id="PR00344">
    <property type="entry name" value="BCTRLSENSOR"/>
</dbReference>
<evidence type="ECO:0000256" key="2">
    <source>
        <dbReference type="ARBA" id="ARBA00012438"/>
    </source>
</evidence>
<feature type="modified residue" description="4-aspartylphosphate" evidence="4">
    <location>
        <position position="621"/>
    </location>
</feature>